<dbReference type="GO" id="GO:0009088">
    <property type="term" value="P:threonine biosynthetic process"/>
    <property type="evidence" value="ECO:0007669"/>
    <property type="project" value="TreeGrafter"/>
</dbReference>
<dbReference type="Pfam" id="PF01636">
    <property type="entry name" value="APH"/>
    <property type="match status" value="1"/>
</dbReference>
<dbReference type="SUPFAM" id="SSF56112">
    <property type="entry name" value="Protein kinase-like (PK-like)"/>
    <property type="match status" value="1"/>
</dbReference>
<comment type="caution">
    <text evidence="3">The sequence shown here is derived from an EMBL/GenBank/DDBJ whole genome shotgun (WGS) entry which is preliminary data.</text>
</comment>
<feature type="domain" description="Aminoglycoside phosphotransferase" evidence="2">
    <location>
        <begin position="41"/>
        <end position="270"/>
    </location>
</feature>
<evidence type="ECO:0000313" key="3">
    <source>
        <dbReference type="EMBL" id="KKJ00059.1"/>
    </source>
</evidence>
<dbReference type="EMBL" id="AJTX02000004">
    <property type="protein sequence ID" value="KKJ00059.1"/>
    <property type="molecule type" value="Genomic_DNA"/>
</dbReference>
<dbReference type="InterPro" id="IPR050249">
    <property type="entry name" value="Pseudomonas-type_ThrB"/>
</dbReference>
<dbReference type="eggNOG" id="COG2334">
    <property type="taxonomic scope" value="Bacteria"/>
</dbReference>
<dbReference type="GO" id="GO:0004413">
    <property type="term" value="F:homoserine kinase activity"/>
    <property type="evidence" value="ECO:0007669"/>
    <property type="project" value="TreeGrafter"/>
</dbReference>
<dbReference type="InterPro" id="IPR011009">
    <property type="entry name" value="Kinase-like_dom_sf"/>
</dbReference>
<organism evidence="3 4">
    <name type="scientific">Prochlorothrix hollandica PCC 9006 = CALU 1027</name>
    <dbReference type="NCBI Taxonomy" id="317619"/>
    <lineage>
        <taxon>Bacteria</taxon>
        <taxon>Bacillati</taxon>
        <taxon>Cyanobacteriota</taxon>
        <taxon>Cyanophyceae</taxon>
        <taxon>Prochlorotrichales</taxon>
        <taxon>Prochlorotrichaceae</taxon>
        <taxon>Prochlorothrix</taxon>
    </lineage>
</organism>
<sequence length="330" mass="38333">MVASNTFPVLYSTLACQALSTKVLPLYDLGTVQDCQFWNRGLSDIYRVETKASYYILRISHTHWRSKGDINFELEFLDFLQRQRIPVAYPLRTRDGQLSVELDAPEGKRYAALFVYAPGDIPLGDLNIHQSHKLGQILAQIHQAGLEFHTDQPRQPLDLSQLVDQSLETIAPFLKRRAADLHYLHHEVKEIRRKLQALPQTGPFWSVCWGDPHSGNAHFTPDNQVTLFDFDQCGYGWRAFDVAKFWQVAIRTGMNRRVRDAFLAGYGHCQPLEAVELDLLQPLTQAAHLWMWSINLKMSTFHQYSRLDHYYFTQRLEQLKRLSNADWQLF</sequence>
<dbReference type="Proteomes" id="UP000034681">
    <property type="component" value="Unassembled WGS sequence"/>
</dbReference>
<evidence type="ECO:0000259" key="2">
    <source>
        <dbReference type="Pfam" id="PF01636"/>
    </source>
</evidence>
<dbReference type="Gene3D" id="3.30.200.20">
    <property type="entry name" value="Phosphorylase Kinase, domain 1"/>
    <property type="match status" value="1"/>
</dbReference>
<dbReference type="AlphaFoldDB" id="A0A0M2PZD3"/>
<evidence type="ECO:0000313" key="4">
    <source>
        <dbReference type="Proteomes" id="UP000034681"/>
    </source>
</evidence>
<dbReference type="PANTHER" id="PTHR21064:SF6">
    <property type="entry name" value="AMINOGLYCOSIDE PHOSPHOTRANSFERASE DOMAIN-CONTAINING PROTEIN"/>
    <property type="match status" value="1"/>
</dbReference>
<proteinExistence type="inferred from homology"/>
<gene>
    <name evidence="3" type="ORF">PROH_09885</name>
</gene>
<dbReference type="RefSeq" id="WP_017711377.1">
    <property type="nucleotide sequence ID" value="NZ_KB235933.1"/>
</dbReference>
<dbReference type="Gene3D" id="3.90.1200.10">
    <property type="match status" value="1"/>
</dbReference>
<evidence type="ECO:0000256" key="1">
    <source>
        <dbReference type="ARBA" id="ARBA00038240"/>
    </source>
</evidence>
<name>A0A0M2PZD3_PROHO</name>
<keyword evidence="4" id="KW-1185">Reference proteome</keyword>
<accession>A0A0M2PZD3</accession>
<comment type="similarity">
    <text evidence="1">Belongs to the pseudomonas-type ThrB family.</text>
</comment>
<reference evidence="3" key="1">
    <citation type="submission" date="2012-04" db="EMBL/GenBank/DDBJ databases">
        <authorList>
            <person name="Borisov I.G."/>
            <person name="Ivanikova N.V."/>
            <person name="Pinevich A.V."/>
        </authorList>
    </citation>
    <scope>NUCLEOTIDE SEQUENCE</scope>
    <source>
        <strain evidence="3">CALU 1027</strain>
    </source>
</reference>
<protein>
    <recommendedName>
        <fullName evidence="2">Aminoglycoside phosphotransferase domain-containing protein</fullName>
    </recommendedName>
</protein>
<dbReference type="OrthoDB" id="9800774at2"/>
<dbReference type="InterPro" id="IPR002575">
    <property type="entry name" value="Aminoglycoside_PTrfase"/>
</dbReference>
<dbReference type="STRING" id="317619.GCA_000332315_00739"/>
<dbReference type="PANTHER" id="PTHR21064">
    <property type="entry name" value="AMINOGLYCOSIDE PHOSPHOTRANSFERASE DOMAIN-CONTAINING PROTEIN-RELATED"/>
    <property type="match status" value="1"/>
</dbReference>